<feature type="non-terminal residue" evidence="1">
    <location>
        <position position="264"/>
    </location>
</feature>
<organism evidence="1 2">
    <name type="scientific">Prorocentrum cordatum</name>
    <dbReference type="NCBI Taxonomy" id="2364126"/>
    <lineage>
        <taxon>Eukaryota</taxon>
        <taxon>Sar</taxon>
        <taxon>Alveolata</taxon>
        <taxon>Dinophyceae</taxon>
        <taxon>Prorocentrales</taxon>
        <taxon>Prorocentraceae</taxon>
        <taxon>Prorocentrum</taxon>
    </lineage>
</organism>
<name>A0ABN9PRV7_9DINO</name>
<evidence type="ECO:0000313" key="1">
    <source>
        <dbReference type="EMBL" id="CAK0794629.1"/>
    </source>
</evidence>
<comment type="caution">
    <text evidence="1">The sequence shown here is derived from an EMBL/GenBank/DDBJ whole genome shotgun (WGS) entry which is preliminary data.</text>
</comment>
<proteinExistence type="predicted"/>
<protein>
    <submittedName>
        <fullName evidence="1">Uncharacterized protein</fullName>
    </submittedName>
</protein>
<dbReference type="EMBL" id="CAUYUJ010001177">
    <property type="protein sequence ID" value="CAK0794629.1"/>
    <property type="molecule type" value="Genomic_DNA"/>
</dbReference>
<sequence length="264" mass="29035">MQVDHWKSSVTRLASWIHKTIQNAPAGCPVVIGTDSNCEFGRRATGGGAVQQTADDVHLGAHNIGAEIFTSQELWRLMSMEGLAVVDSFWAAGPAHFGQESERTSHPDHFWAPTGAISSTVSCCAVGGAMGDLQNIPHALPKDHCPLLWRLRYELHFGVPDTELEPRWDRDCMAKLLSDEGPLGLIGELERIAEQQRVLGPPQSTDSVETRFYSSVAPWAATASLVKIAWPFARVIEEYVERDVASIVRMLTACYEKLSMPLIV</sequence>
<evidence type="ECO:0000313" key="2">
    <source>
        <dbReference type="Proteomes" id="UP001189429"/>
    </source>
</evidence>
<accession>A0ABN9PRV7</accession>
<keyword evidence="2" id="KW-1185">Reference proteome</keyword>
<reference evidence="1" key="1">
    <citation type="submission" date="2023-10" db="EMBL/GenBank/DDBJ databases">
        <authorList>
            <person name="Chen Y."/>
            <person name="Shah S."/>
            <person name="Dougan E. K."/>
            <person name="Thang M."/>
            <person name="Chan C."/>
        </authorList>
    </citation>
    <scope>NUCLEOTIDE SEQUENCE [LARGE SCALE GENOMIC DNA]</scope>
</reference>
<gene>
    <name evidence="1" type="ORF">PCOR1329_LOCUS4547</name>
</gene>
<dbReference type="Proteomes" id="UP001189429">
    <property type="component" value="Unassembled WGS sequence"/>
</dbReference>